<evidence type="ECO:0000313" key="1">
    <source>
        <dbReference type="EMBL" id="MBF6302147.1"/>
    </source>
</evidence>
<name>A0ABS0D2B8_9NOCA</name>
<sequence length="151" mass="16435">MYPEKLAAWGGKRVETAASGTLWSSAFPRTATACIKPDKISLEIEDAEEDWDAPDVVIRRAGEDWIQIDRPFARADKVDLLAVLNKVGSTGTIGGLVVMDEQIMLRHALPLTEAVEPDEVFENAWKYEGPLGGIVDAATLFGRQLAGHDGD</sequence>
<protein>
    <submittedName>
        <fullName evidence="1">Uncharacterized protein</fullName>
    </submittedName>
</protein>
<accession>A0ABS0D2B8</accession>
<keyword evidence="2" id="KW-1185">Reference proteome</keyword>
<evidence type="ECO:0000313" key="2">
    <source>
        <dbReference type="Proteomes" id="UP000702209"/>
    </source>
</evidence>
<proteinExistence type="predicted"/>
<dbReference type="Proteomes" id="UP000702209">
    <property type="component" value="Unassembled WGS sequence"/>
</dbReference>
<organism evidence="1 2">
    <name type="scientific">Nocardia amamiensis</name>
    <dbReference type="NCBI Taxonomy" id="404578"/>
    <lineage>
        <taxon>Bacteria</taxon>
        <taxon>Bacillati</taxon>
        <taxon>Actinomycetota</taxon>
        <taxon>Actinomycetes</taxon>
        <taxon>Mycobacteriales</taxon>
        <taxon>Nocardiaceae</taxon>
        <taxon>Nocardia</taxon>
    </lineage>
</organism>
<dbReference type="EMBL" id="JADLQX010000038">
    <property type="protein sequence ID" value="MBF6302147.1"/>
    <property type="molecule type" value="Genomic_DNA"/>
</dbReference>
<comment type="caution">
    <text evidence="1">The sequence shown here is derived from an EMBL/GenBank/DDBJ whole genome shotgun (WGS) entry which is preliminary data.</text>
</comment>
<dbReference type="RefSeq" id="WP_195133337.1">
    <property type="nucleotide sequence ID" value="NZ_JADLQX010000038.1"/>
</dbReference>
<reference evidence="1 2" key="1">
    <citation type="submission" date="2020-10" db="EMBL/GenBank/DDBJ databases">
        <title>Identification of Nocardia species via Next-generation sequencing and recognition of intraspecies genetic diversity.</title>
        <authorList>
            <person name="Li P."/>
            <person name="Li P."/>
            <person name="Lu B."/>
        </authorList>
    </citation>
    <scope>NUCLEOTIDE SEQUENCE [LARGE SCALE GENOMIC DNA]</scope>
    <source>
        <strain evidence="1 2">BJ06-0157</strain>
    </source>
</reference>
<gene>
    <name evidence="1" type="ORF">IU459_32095</name>
</gene>